<feature type="transmembrane region" description="Helical" evidence="1">
    <location>
        <begin position="24"/>
        <end position="43"/>
    </location>
</feature>
<keyword evidence="1" id="KW-1133">Transmembrane helix</keyword>
<accession>A0A5B9W6A1</accession>
<feature type="transmembrane region" description="Helical" evidence="1">
    <location>
        <begin position="63"/>
        <end position="84"/>
    </location>
</feature>
<dbReference type="AlphaFoldDB" id="A0A5B9W6A1"/>
<protein>
    <recommendedName>
        <fullName evidence="4">DUF4239 domain-containing protein</fullName>
    </recommendedName>
</protein>
<keyword evidence="1" id="KW-0472">Membrane</keyword>
<dbReference type="EMBL" id="CP042997">
    <property type="protein sequence ID" value="QEH35491.1"/>
    <property type="molecule type" value="Genomic_DNA"/>
</dbReference>
<dbReference type="InterPro" id="IPR025333">
    <property type="entry name" value="DUF4239"/>
</dbReference>
<feature type="transmembrane region" description="Helical" evidence="1">
    <location>
        <begin position="227"/>
        <end position="247"/>
    </location>
</feature>
<dbReference type="OrthoDB" id="9776669at2"/>
<evidence type="ECO:0000313" key="3">
    <source>
        <dbReference type="Proteomes" id="UP000324233"/>
    </source>
</evidence>
<keyword evidence="1" id="KW-0812">Transmembrane</keyword>
<name>A0A5B9W6A1_9BACT</name>
<proteinExistence type="predicted"/>
<feature type="transmembrane region" description="Helical" evidence="1">
    <location>
        <begin position="200"/>
        <end position="220"/>
    </location>
</feature>
<evidence type="ECO:0000313" key="2">
    <source>
        <dbReference type="EMBL" id="QEH35491.1"/>
    </source>
</evidence>
<organism evidence="2 3">
    <name type="scientific">Aquisphaera giovannonii</name>
    <dbReference type="NCBI Taxonomy" id="406548"/>
    <lineage>
        <taxon>Bacteria</taxon>
        <taxon>Pseudomonadati</taxon>
        <taxon>Planctomycetota</taxon>
        <taxon>Planctomycetia</taxon>
        <taxon>Isosphaerales</taxon>
        <taxon>Isosphaeraceae</taxon>
        <taxon>Aquisphaera</taxon>
    </lineage>
</organism>
<sequence length="274" mass="31268">MDVERSLGILTMFYWIYDVPTHQLALLIAGTFVGFFWIGCILVRPILRLFVRSRSGTNDIVGYVLSCFGVFYGLLLGLIAVAAYQNFSQVEASVSSEVNALTALYQDCRSYPEPHAQNLQWLLRDYCRSVIKYSWPLQRRGLIPQGGRVRLVAFQEKLREFNPQTKADEIHHAETLRQFNTFIALRQSRLNAVTTGIPAVMWYVVIVGAVINLAMVWMFEMRFITQLVLGGLLAFFLGTMIFLIAAMDNPFRGEVSVSPEPFENLYKIMIEETE</sequence>
<dbReference type="Proteomes" id="UP000324233">
    <property type="component" value="Chromosome"/>
</dbReference>
<evidence type="ECO:0000256" key="1">
    <source>
        <dbReference type="SAM" id="Phobius"/>
    </source>
</evidence>
<dbReference type="Pfam" id="PF14023">
    <property type="entry name" value="Bestrophin-like"/>
    <property type="match status" value="1"/>
</dbReference>
<evidence type="ECO:0008006" key="4">
    <source>
        <dbReference type="Google" id="ProtNLM"/>
    </source>
</evidence>
<dbReference type="KEGG" id="agv:OJF2_40430"/>
<gene>
    <name evidence="2" type="ORF">OJF2_40430</name>
</gene>
<keyword evidence="3" id="KW-1185">Reference proteome</keyword>
<reference evidence="2 3" key="1">
    <citation type="submission" date="2019-08" db="EMBL/GenBank/DDBJ databases">
        <title>Deep-cultivation of Planctomycetes and their phenomic and genomic characterization uncovers novel biology.</title>
        <authorList>
            <person name="Wiegand S."/>
            <person name="Jogler M."/>
            <person name="Boedeker C."/>
            <person name="Pinto D."/>
            <person name="Vollmers J."/>
            <person name="Rivas-Marin E."/>
            <person name="Kohn T."/>
            <person name="Peeters S.H."/>
            <person name="Heuer A."/>
            <person name="Rast P."/>
            <person name="Oberbeckmann S."/>
            <person name="Bunk B."/>
            <person name="Jeske O."/>
            <person name="Meyerdierks A."/>
            <person name="Storesund J.E."/>
            <person name="Kallscheuer N."/>
            <person name="Luecker S."/>
            <person name="Lage O.M."/>
            <person name="Pohl T."/>
            <person name="Merkel B.J."/>
            <person name="Hornburger P."/>
            <person name="Mueller R.-W."/>
            <person name="Bruemmer F."/>
            <person name="Labrenz M."/>
            <person name="Spormann A.M."/>
            <person name="Op den Camp H."/>
            <person name="Overmann J."/>
            <person name="Amann R."/>
            <person name="Jetten M.S.M."/>
            <person name="Mascher T."/>
            <person name="Medema M.H."/>
            <person name="Devos D.P."/>
            <person name="Kaster A.-K."/>
            <person name="Ovreas L."/>
            <person name="Rohde M."/>
            <person name="Galperin M.Y."/>
            <person name="Jogler C."/>
        </authorList>
    </citation>
    <scope>NUCLEOTIDE SEQUENCE [LARGE SCALE GENOMIC DNA]</scope>
    <source>
        <strain evidence="2 3">OJF2</strain>
    </source>
</reference>